<sequence length="1635" mass="177387">MDNSSESSVEQQPSRRVSRLQQFRAVLRKNFLLQVRGAKTQGLLGLEGWAALLFQLLVPVAFFALMGIPRLYLKPEYIPLQVSPPSDLDSRSWATVYDGPARFIGNRATIFFSPNTSAAATTLMRSFAASVACPADPAKKADISSAFPAFFRAFNPDPACQDMAYCVANAKCSQHVVDNNLVGFATAQEAEQYVGRHPHTADAVVDIGGDLTGGRVEYTIRVNHTAMPNTQQLFNTFDLLPDSQYKNYWWFANMQLSLDRAILGMHMGNGTAPADVRATFKPFPWPQVTLDLGAAVASAAFNLLIVFAFLAPTRATVAMIVREKELRLREGMRILGLQDGAYWLSWAITHWTTWAVSGILCTLVSIWPFPASDPTMLLAFLWLAAAALIAFAYALSTLFNTSRVAGMVAVFSYSLAVIPGWLTPSYQPYGGWAWPTACLSPPSAVSLFAYVLLKVEGAGKGLHWSSLGQSVTQQGSFSAATVLGMLCLDVVLYSVIMWYLDRVMGDRKYALDGLTLDMYQGHVTALLGHNGAGKTTAISALTGMITPTSGEAYIGGLSIHTSMARIRNSLGVCPQFDILWPDLTVAEHLQLYAAIKGFGKHETDGIARTAAQDVGLGEKMDTRSGELSGGQRRKLSVAIAFLGSPTIVFLDEPTSGMDPYTRRLTWDIIKRHSSQRAVVLTTHSMEEADRLADRIAIMGQGKLAAVGTSLDLKGRFGVGYTLTLVLAGDGEDRPGSQSDARETVTKLISTHVPDAHPTSISSRELAFQLPREQTSKFSALLKELQAKKADLGILSYGLSSTTLEEVFLKEQHQRLRGVPLYLTQLWGLFVKRALSGLRDRRALMWQIAVPIAIHLLSLWTRRVTFAAANEPSLVIDRSSCLQHAPTLFSASEAVRGNASLLDSFLASYGPRHAVDTNTTHVAANFIAGFPGSLDQDVLSRWFRGSAVYDAVHIQSFSSSSQVLAPGSPLSATLMINQTAMHSLPAAINGLSNALLTSVAGSGSSITVTNSPLPIVPEELFAQVSHAAGDLFLVVGVTSTIAVLAAGFVLWPVAEAESGSRYLQRLAGAPATAFWLSTVAWDLLIFSLTVCGLVICFAAFNIPQYAGPRLGAVAVLLWMFGLAAIPLAYLLSFMFRDEMKAAQQLTVAGYLVGFLGFLATWILDEVGIYLGKQGAKTASHITQVILRVVAPHFLVSRGLYAISQTYKEDQGRPNTSPWTWEASGQFYAWALVQCIGYSLLTLAVDTSLVHSFTSLAQRALRVFSRKGREGQYSPLPGQSDPEGDSSDDGPEDEDVKAERLRVQSTEGLQAQQEVLLQGLHKSYGPVQAVKGLWAGVPQGECFGLLGVNGAGKTTTFKLLTGEERPDSGDAFVHHSSTTHALSRVKQDLGYCPQQSALPFKLTGREAVRLYARLRGVSPAAVESVVEALLQKLDLLDHANRVCETYSGGYKRRLSVALSLVGGPHVVILDEPSTGMDPRAKRFLWSVISSEVADSGRTVLLTSHSMEECEALCTRLSIMTRGRLRCLGSPQHLKNRFGAGYVLEMRRGTDADQGVVDTFVKGCYPDAVAHQHDAYCISYRIPQQALQSGMDLPDFFAELEEHRDALSIDEYSLSQATLEHVFIALAGAGRSASEDQQ</sequence>
<evidence type="ECO:0000313" key="14">
    <source>
        <dbReference type="Proteomes" id="UP001465755"/>
    </source>
</evidence>
<evidence type="ECO:0000256" key="9">
    <source>
        <dbReference type="ARBA" id="ARBA00023136"/>
    </source>
</evidence>
<keyword evidence="4 11" id="KW-0812">Transmembrane</keyword>
<feature type="domain" description="ABC transporter" evidence="12">
    <location>
        <begin position="490"/>
        <end position="725"/>
    </location>
</feature>
<protein>
    <recommendedName>
        <fullName evidence="12">ABC transporter domain-containing protein</fullName>
    </recommendedName>
</protein>
<dbReference type="Gene3D" id="3.40.50.300">
    <property type="entry name" value="P-loop containing nucleotide triphosphate hydrolases"/>
    <property type="match status" value="2"/>
</dbReference>
<evidence type="ECO:0000256" key="6">
    <source>
        <dbReference type="ARBA" id="ARBA00022741"/>
    </source>
</evidence>
<evidence type="ECO:0000256" key="11">
    <source>
        <dbReference type="SAM" id="Phobius"/>
    </source>
</evidence>
<reference evidence="13 14" key="1">
    <citation type="journal article" date="2024" name="Nat. Commun.">
        <title>Phylogenomics reveals the evolutionary origins of lichenization in chlorophyte algae.</title>
        <authorList>
            <person name="Puginier C."/>
            <person name="Libourel C."/>
            <person name="Otte J."/>
            <person name="Skaloud P."/>
            <person name="Haon M."/>
            <person name="Grisel S."/>
            <person name="Petersen M."/>
            <person name="Berrin J.G."/>
            <person name="Delaux P.M."/>
            <person name="Dal Grande F."/>
            <person name="Keller J."/>
        </authorList>
    </citation>
    <scope>NUCLEOTIDE SEQUENCE [LARGE SCALE GENOMIC DNA]</scope>
    <source>
        <strain evidence="13 14">SAG 2036</strain>
    </source>
</reference>
<dbReference type="InterPro" id="IPR027417">
    <property type="entry name" value="P-loop_NTPase"/>
</dbReference>
<dbReference type="GO" id="GO:0016020">
    <property type="term" value="C:membrane"/>
    <property type="evidence" value="ECO:0007669"/>
    <property type="project" value="UniProtKB-SubCell"/>
</dbReference>
<dbReference type="GO" id="GO:0016887">
    <property type="term" value="F:ATP hydrolysis activity"/>
    <property type="evidence" value="ECO:0007669"/>
    <property type="project" value="InterPro"/>
</dbReference>
<organism evidence="13 14">
    <name type="scientific">Symbiochloris irregularis</name>
    <dbReference type="NCBI Taxonomy" id="706552"/>
    <lineage>
        <taxon>Eukaryota</taxon>
        <taxon>Viridiplantae</taxon>
        <taxon>Chlorophyta</taxon>
        <taxon>core chlorophytes</taxon>
        <taxon>Trebouxiophyceae</taxon>
        <taxon>Trebouxiales</taxon>
        <taxon>Trebouxiaceae</taxon>
        <taxon>Symbiochloris</taxon>
    </lineage>
</organism>
<keyword evidence="6" id="KW-0547">Nucleotide-binding</keyword>
<gene>
    <name evidence="13" type="ORF">WJX73_004889</name>
</gene>
<feature type="transmembrane region" description="Helical" evidence="11">
    <location>
        <begin position="404"/>
        <end position="422"/>
    </location>
</feature>
<feature type="transmembrane region" description="Helical" evidence="11">
    <location>
        <begin position="49"/>
        <end position="73"/>
    </location>
</feature>
<feature type="transmembrane region" description="Helical" evidence="11">
    <location>
        <begin position="1030"/>
        <end position="1053"/>
    </location>
</feature>
<proteinExistence type="inferred from homology"/>
<feature type="transmembrane region" description="Helical" evidence="11">
    <location>
        <begin position="375"/>
        <end position="395"/>
    </location>
</feature>
<dbReference type="GO" id="GO:0005319">
    <property type="term" value="F:lipid transporter activity"/>
    <property type="evidence" value="ECO:0007669"/>
    <property type="project" value="TreeGrafter"/>
</dbReference>
<dbReference type="GO" id="GO:0005524">
    <property type="term" value="F:ATP binding"/>
    <property type="evidence" value="ECO:0007669"/>
    <property type="project" value="UniProtKB-KW"/>
</dbReference>
<dbReference type="EMBL" id="JALJOQ010000036">
    <property type="protein sequence ID" value="KAK9806585.1"/>
    <property type="molecule type" value="Genomic_DNA"/>
</dbReference>
<dbReference type="GO" id="GO:0140359">
    <property type="term" value="F:ABC-type transporter activity"/>
    <property type="evidence" value="ECO:0007669"/>
    <property type="project" value="InterPro"/>
</dbReference>
<keyword evidence="14" id="KW-1185">Reference proteome</keyword>
<dbReference type="Pfam" id="PF23321">
    <property type="entry name" value="R1_ABCA1"/>
    <property type="match status" value="1"/>
</dbReference>
<dbReference type="Pfam" id="PF00005">
    <property type="entry name" value="ABC_tran"/>
    <property type="match status" value="2"/>
</dbReference>
<evidence type="ECO:0000256" key="7">
    <source>
        <dbReference type="ARBA" id="ARBA00022840"/>
    </source>
</evidence>
<dbReference type="FunFam" id="3.40.50.300:FF:000665">
    <property type="entry name" value="ABC transporter A family member 2"/>
    <property type="match status" value="1"/>
</dbReference>
<keyword evidence="9 11" id="KW-0472">Membrane</keyword>
<dbReference type="PANTHER" id="PTHR19229">
    <property type="entry name" value="ATP-BINDING CASSETTE TRANSPORTER SUBFAMILY A ABCA"/>
    <property type="match status" value="1"/>
</dbReference>
<keyword evidence="7" id="KW-0067">ATP-binding</keyword>
<dbReference type="InterPro" id="IPR013525">
    <property type="entry name" value="ABC2_TM"/>
</dbReference>
<comment type="subcellular location">
    <subcellularLocation>
        <location evidence="1">Membrane</location>
        <topology evidence="1">Multi-pass membrane protein</topology>
    </subcellularLocation>
</comment>
<evidence type="ECO:0000256" key="5">
    <source>
        <dbReference type="ARBA" id="ARBA00022737"/>
    </source>
</evidence>
<dbReference type="InterPro" id="IPR003593">
    <property type="entry name" value="AAA+_ATPase"/>
</dbReference>
<evidence type="ECO:0000256" key="3">
    <source>
        <dbReference type="ARBA" id="ARBA00022448"/>
    </source>
</evidence>
<name>A0AAW1PE06_9CHLO</name>
<dbReference type="PROSITE" id="PS50893">
    <property type="entry name" value="ABC_TRANSPORTER_2"/>
    <property type="match status" value="2"/>
</dbReference>
<dbReference type="Proteomes" id="UP001465755">
    <property type="component" value="Unassembled WGS sequence"/>
</dbReference>
<dbReference type="FunFam" id="3.40.50.300:FF:002470">
    <property type="entry name" value="ABC transporter, putative"/>
    <property type="match status" value="1"/>
</dbReference>
<feature type="transmembrane region" description="Helical" evidence="11">
    <location>
        <begin position="1073"/>
        <end position="1099"/>
    </location>
</feature>
<dbReference type="SMART" id="SM00382">
    <property type="entry name" value="AAA"/>
    <property type="match status" value="2"/>
</dbReference>
<feature type="transmembrane region" description="Helical" evidence="11">
    <location>
        <begin position="299"/>
        <end position="321"/>
    </location>
</feature>
<feature type="compositionally biased region" description="Acidic residues" evidence="10">
    <location>
        <begin position="1280"/>
        <end position="1294"/>
    </location>
</feature>
<dbReference type="PROSITE" id="PS00211">
    <property type="entry name" value="ABC_TRANSPORTER_1"/>
    <property type="match status" value="1"/>
</dbReference>
<keyword evidence="3" id="KW-0813">Transport</keyword>
<keyword evidence="8 11" id="KW-1133">Transmembrane helix</keyword>
<dbReference type="InterPro" id="IPR003439">
    <property type="entry name" value="ABC_transporter-like_ATP-bd"/>
</dbReference>
<feature type="transmembrane region" description="Helical" evidence="11">
    <location>
        <begin position="342"/>
        <end position="369"/>
    </location>
</feature>
<comment type="similarity">
    <text evidence="2">Belongs to the ABC transporter superfamily. ABCA family. CPR flippase (TC 3.A.1.211) subfamily.</text>
</comment>
<feature type="domain" description="ABC transporter" evidence="12">
    <location>
        <begin position="1313"/>
        <end position="1544"/>
    </location>
</feature>
<dbReference type="Pfam" id="PF12698">
    <property type="entry name" value="ABC2_membrane_3"/>
    <property type="match status" value="2"/>
</dbReference>
<dbReference type="InterPro" id="IPR056264">
    <property type="entry name" value="R2_ABCA1-4-like"/>
</dbReference>
<evidence type="ECO:0000313" key="13">
    <source>
        <dbReference type="EMBL" id="KAK9806585.1"/>
    </source>
</evidence>
<comment type="caution">
    <text evidence="13">The sequence shown here is derived from an EMBL/GenBank/DDBJ whole genome shotgun (WGS) entry which is preliminary data.</text>
</comment>
<evidence type="ECO:0000256" key="10">
    <source>
        <dbReference type="SAM" id="MobiDB-lite"/>
    </source>
</evidence>
<evidence type="ECO:0000256" key="4">
    <source>
        <dbReference type="ARBA" id="ARBA00022692"/>
    </source>
</evidence>
<dbReference type="InterPro" id="IPR026082">
    <property type="entry name" value="ABCA"/>
</dbReference>
<accession>A0AAW1PE06</accession>
<feature type="transmembrane region" description="Helical" evidence="11">
    <location>
        <begin position="1140"/>
        <end position="1162"/>
    </location>
</feature>
<dbReference type="InterPro" id="IPR017871">
    <property type="entry name" value="ABC_transporter-like_CS"/>
</dbReference>
<feature type="region of interest" description="Disordered" evidence="10">
    <location>
        <begin position="1267"/>
        <end position="1303"/>
    </location>
</feature>
<evidence type="ECO:0000259" key="12">
    <source>
        <dbReference type="PROSITE" id="PS50893"/>
    </source>
</evidence>
<keyword evidence="5" id="KW-0677">Repeat</keyword>
<dbReference type="SUPFAM" id="SSF52540">
    <property type="entry name" value="P-loop containing nucleoside triphosphate hydrolases"/>
    <property type="match status" value="2"/>
</dbReference>
<evidence type="ECO:0000256" key="2">
    <source>
        <dbReference type="ARBA" id="ARBA00008526"/>
    </source>
</evidence>
<feature type="transmembrane region" description="Helical" evidence="11">
    <location>
        <begin position="1111"/>
        <end position="1134"/>
    </location>
</feature>
<evidence type="ECO:0000256" key="1">
    <source>
        <dbReference type="ARBA" id="ARBA00004141"/>
    </source>
</evidence>
<dbReference type="CDD" id="cd03263">
    <property type="entry name" value="ABC_subfamily_A"/>
    <property type="match status" value="2"/>
</dbReference>
<evidence type="ECO:0000256" key="8">
    <source>
        <dbReference type="ARBA" id="ARBA00022989"/>
    </source>
</evidence>
<dbReference type="PANTHER" id="PTHR19229:SF36">
    <property type="entry name" value="ATP-BINDING CASSETTE SUB-FAMILY A MEMBER 2"/>
    <property type="match status" value="1"/>
</dbReference>
<feature type="transmembrane region" description="Helical" evidence="11">
    <location>
        <begin position="477"/>
        <end position="500"/>
    </location>
</feature>